<feature type="non-terminal residue" evidence="1">
    <location>
        <position position="66"/>
    </location>
</feature>
<proteinExistence type="predicted"/>
<accession>A0ABR0A8D4</accession>
<comment type="caution">
    <text evidence="1">The sequence shown here is derived from an EMBL/GenBank/DDBJ whole genome shotgun (WGS) entry which is preliminary data.</text>
</comment>
<dbReference type="EMBL" id="JAOYFB010000036">
    <property type="protein sequence ID" value="KAK4021395.1"/>
    <property type="molecule type" value="Genomic_DNA"/>
</dbReference>
<evidence type="ECO:0000313" key="1">
    <source>
        <dbReference type="EMBL" id="KAK4021395.1"/>
    </source>
</evidence>
<gene>
    <name evidence="1" type="ORF">OUZ56_003312</name>
</gene>
<reference evidence="1 2" key="1">
    <citation type="journal article" date="2023" name="Nucleic Acids Res.">
        <title>The hologenome of Daphnia magna reveals possible DNA methylation and microbiome-mediated evolution of the host genome.</title>
        <authorList>
            <person name="Chaturvedi A."/>
            <person name="Li X."/>
            <person name="Dhandapani V."/>
            <person name="Marshall H."/>
            <person name="Kissane S."/>
            <person name="Cuenca-Cambronero M."/>
            <person name="Asole G."/>
            <person name="Calvet F."/>
            <person name="Ruiz-Romero M."/>
            <person name="Marangio P."/>
            <person name="Guigo R."/>
            <person name="Rago D."/>
            <person name="Mirbahai L."/>
            <person name="Eastwood N."/>
            <person name="Colbourne J.K."/>
            <person name="Zhou J."/>
            <person name="Mallon E."/>
            <person name="Orsini L."/>
        </authorList>
    </citation>
    <scope>NUCLEOTIDE SEQUENCE [LARGE SCALE GENOMIC DNA]</scope>
    <source>
        <strain evidence="1">LRV0_1</strain>
    </source>
</reference>
<sequence length="66" mass="7580">MNIGCVLPTIKLLKTTMLKFLDDETITHCRPLVFAVLGVLAKDFTHDEQQQIKNYSYFGSLFQVNM</sequence>
<keyword evidence="2" id="KW-1185">Reference proteome</keyword>
<dbReference type="Proteomes" id="UP001234178">
    <property type="component" value="Unassembled WGS sequence"/>
</dbReference>
<organism evidence="1 2">
    <name type="scientific">Daphnia magna</name>
    <dbReference type="NCBI Taxonomy" id="35525"/>
    <lineage>
        <taxon>Eukaryota</taxon>
        <taxon>Metazoa</taxon>
        <taxon>Ecdysozoa</taxon>
        <taxon>Arthropoda</taxon>
        <taxon>Crustacea</taxon>
        <taxon>Branchiopoda</taxon>
        <taxon>Diplostraca</taxon>
        <taxon>Cladocera</taxon>
        <taxon>Anomopoda</taxon>
        <taxon>Daphniidae</taxon>
        <taxon>Daphnia</taxon>
    </lineage>
</organism>
<name>A0ABR0A8D4_9CRUS</name>
<evidence type="ECO:0000313" key="2">
    <source>
        <dbReference type="Proteomes" id="UP001234178"/>
    </source>
</evidence>
<protein>
    <submittedName>
        <fullName evidence="1">Uncharacterized protein</fullName>
    </submittedName>
</protein>